<evidence type="ECO:0000256" key="1">
    <source>
        <dbReference type="SAM" id="MobiDB-lite"/>
    </source>
</evidence>
<name>A0AAD7G3H0_MYCRO</name>
<dbReference type="Proteomes" id="UP001221757">
    <property type="component" value="Unassembled WGS sequence"/>
</dbReference>
<accession>A0AAD7G3H0</accession>
<dbReference type="EMBL" id="JARKIE010000230">
    <property type="protein sequence ID" value="KAJ7663638.1"/>
    <property type="molecule type" value="Genomic_DNA"/>
</dbReference>
<evidence type="ECO:0000313" key="3">
    <source>
        <dbReference type="Proteomes" id="UP001221757"/>
    </source>
</evidence>
<gene>
    <name evidence="2" type="ORF">B0H17DRAFT_308928</name>
</gene>
<protein>
    <submittedName>
        <fullName evidence="2">Uncharacterized protein</fullName>
    </submittedName>
</protein>
<feature type="region of interest" description="Disordered" evidence="1">
    <location>
        <begin position="123"/>
        <end position="164"/>
    </location>
</feature>
<dbReference type="AlphaFoldDB" id="A0AAD7G3H0"/>
<keyword evidence="3" id="KW-1185">Reference proteome</keyword>
<proteinExistence type="predicted"/>
<organism evidence="2 3">
    <name type="scientific">Mycena rosella</name>
    <name type="common">Pink bonnet</name>
    <name type="synonym">Agaricus rosellus</name>
    <dbReference type="NCBI Taxonomy" id="1033263"/>
    <lineage>
        <taxon>Eukaryota</taxon>
        <taxon>Fungi</taxon>
        <taxon>Dikarya</taxon>
        <taxon>Basidiomycota</taxon>
        <taxon>Agaricomycotina</taxon>
        <taxon>Agaricomycetes</taxon>
        <taxon>Agaricomycetidae</taxon>
        <taxon>Agaricales</taxon>
        <taxon>Marasmiineae</taxon>
        <taxon>Mycenaceae</taxon>
        <taxon>Mycena</taxon>
    </lineage>
</organism>
<feature type="compositionally biased region" description="Basic and acidic residues" evidence="1">
    <location>
        <begin position="142"/>
        <end position="164"/>
    </location>
</feature>
<sequence length="164" mass="17924">MHVQRRVWMIAECSPQTAGQNAAQVGGSGSRCLDIDADSVRGLDGGRRRARLRWGCGTRAVDDARRRLPRDAMQRDGSGRGGAFLAGPGPCCSVDRGGAPERGASCFLGRFLFSWAPPSPFYENIPVSGTEELKGKRQKGARGGERREPRIKNQETRKRGKIQE</sequence>
<comment type="caution">
    <text evidence="2">The sequence shown here is derived from an EMBL/GenBank/DDBJ whole genome shotgun (WGS) entry which is preliminary data.</text>
</comment>
<evidence type="ECO:0000313" key="2">
    <source>
        <dbReference type="EMBL" id="KAJ7663638.1"/>
    </source>
</evidence>
<reference evidence="2" key="1">
    <citation type="submission" date="2023-03" db="EMBL/GenBank/DDBJ databases">
        <title>Massive genome expansion in bonnet fungi (Mycena s.s.) driven by repeated elements and novel gene families across ecological guilds.</title>
        <authorList>
            <consortium name="Lawrence Berkeley National Laboratory"/>
            <person name="Harder C.B."/>
            <person name="Miyauchi S."/>
            <person name="Viragh M."/>
            <person name="Kuo A."/>
            <person name="Thoen E."/>
            <person name="Andreopoulos B."/>
            <person name="Lu D."/>
            <person name="Skrede I."/>
            <person name="Drula E."/>
            <person name="Henrissat B."/>
            <person name="Morin E."/>
            <person name="Kohler A."/>
            <person name="Barry K."/>
            <person name="LaButti K."/>
            <person name="Morin E."/>
            <person name="Salamov A."/>
            <person name="Lipzen A."/>
            <person name="Mereny Z."/>
            <person name="Hegedus B."/>
            <person name="Baldrian P."/>
            <person name="Stursova M."/>
            <person name="Weitz H."/>
            <person name="Taylor A."/>
            <person name="Grigoriev I.V."/>
            <person name="Nagy L.G."/>
            <person name="Martin F."/>
            <person name="Kauserud H."/>
        </authorList>
    </citation>
    <scope>NUCLEOTIDE SEQUENCE</scope>
    <source>
        <strain evidence="2">CBHHK067</strain>
    </source>
</reference>